<name>A0ABP7HYW3_9ACTN</name>
<protein>
    <submittedName>
        <fullName evidence="1">Uncharacterized protein</fullName>
    </submittedName>
</protein>
<keyword evidence="2" id="KW-1185">Reference proteome</keyword>
<accession>A0ABP7HYW3</accession>
<evidence type="ECO:0000313" key="1">
    <source>
        <dbReference type="EMBL" id="GAA3807724.1"/>
    </source>
</evidence>
<dbReference type="EMBL" id="BAAAZR010000006">
    <property type="protein sequence ID" value="GAA3807724.1"/>
    <property type="molecule type" value="Genomic_DNA"/>
</dbReference>
<dbReference type="RefSeq" id="WP_344939205.1">
    <property type="nucleotide sequence ID" value="NZ_BAAAZR010000006.1"/>
</dbReference>
<comment type="caution">
    <text evidence="1">The sequence shown here is derived from an EMBL/GenBank/DDBJ whole genome shotgun (WGS) entry which is preliminary data.</text>
</comment>
<reference evidence="2" key="1">
    <citation type="journal article" date="2019" name="Int. J. Syst. Evol. Microbiol.">
        <title>The Global Catalogue of Microorganisms (GCM) 10K type strain sequencing project: providing services to taxonomists for standard genome sequencing and annotation.</title>
        <authorList>
            <consortium name="The Broad Institute Genomics Platform"/>
            <consortium name="The Broad Institute Genome Sequencing Center for Infectious Disease"/>
            <person name="Wu L."/>
            <person name="Ma J."/>
        </authorList>
    </citation>
    <scope>NUCLEOTIDE SEQUENCE [LARGE SCALE GENOMIC DNA]</scope>
    <source>
        <strain evidence="2">JCM 16908</strain>
    </source>
</reference>
<sequence>MKAFLNRFQALLDDPAGHRADGRAMGLGLATALRKQGSADDVERYLGSRATDRRIDVSR</sequence>
<dbReference type="Proteomes" id="UP001500888">
    <property type="component" value="Unassembled WGS sequence"/>
</dbReference>
<gene>
    <name evidence="1" type="ORF">GCM10022226_29790</name>
</gene>
<proteinExistence type="predicted"/>
<evidence type="ECO:0000313" key="2">
    <source>
        <dbReference type="Proteomes" id="UP001500888"/>
    </source>
</evidence>
<organism evidence="1 2">
    <name type="scientific">Sphaerisporangium flaviroseum</name>
    <dbReference type="NCBI Taxonomy" id="509199"/>
    <lineage>
        <taxon>Bacteria</taxon>
        <taxon>Bacillati</taxon>
        <taxon>Actinomycetota</taxon>
        <taxon>Actinomycetes</taxon>
        <taxon>Streptosporangiales</taxon>
        <taxon>Streptosporangiaceae</taxon>
        <taxon>Sphaerisporangium</taxon>
    </lineage>
</organism>